<proteinExistence type="predicted"/>
<protein>
    <submittedName>
        <fullName evidence="1">Uncharacterized protein</fullName>
    </submittedName>
</protein>
<sequence>MVERALPAPVYVLEDRLRLFGTHGRAPPKVRLPEVLVTTRLTTRCIPLTLSSMRSKQRDCLQLTN</sequence>
<name>A0A382BGV7_9ZZZZ</name>
<gene>
    <name evidence="1" type="ORF">METZ01_LOCUS165902</name>
</gene>
<dbReference type="EMBL" id="UINC01029765">
    <property type="protein sequence ID" value="SVB13048.1"/>
    <property type="molecule type" value="Genomic_DNA"/>
</dbReference>
<dbReference type="AlphaFoldDB" id="A0A382BGV7"/>
<accession>A0A382BGV7</accession>
<reference evidence="1" key="1">
    <citation type="submission" date="2018-05" db="EMBL/GenBank/DDBJ databases">
        <authorList>
            <person name="Lanie J.A."/>
            <person name="Ng W.-L."/>
            <person name="Kazmierczak K.M."/>
            <person name="Andrzejewski T.M."/>
            <person name="Davidsen T.M."/>
            <person name="Wayne K.J."/>
            <person name="Tettelin H."/>
            <person name="Glass J.I."/>
            <person name="Rusch D."/>
            <person name="Podicherti R."/>
            <person name="Tsui H.-C.T."/>
            <person name="Winkler M.E."/>
        </authorList>
    </citation>
    <scope>NUCLEOTIDE SEQUENCE</scope>
</reference>
<organism evidence="1">
    <name type="scientific">marine metagenome</name>
    <dbReference type="NCBI Taxonomy" id="408172"/>
    <lineage>
        <taxon>unclassified sequences</taxon>
        <taxon>metagenomes</taxon>
        <taxon>ecological metagenomes</taxon>
    </lineage>
</organism>
<evidence type="ECO:0000313" key="1">
    <source>
        <dbReference type="EMBL" id="SVB13048.1"/>
    </source>
</evidence>